<dbReference type="EMBL" id="LAZR01000543">
    <property type="protein sequence ID" value="KKN64804.1"/>
    <property type="molecule type" value="Genomic_DNA"/>
</dbReference>
<dbReference type="PANTHER" id="PTHR39081">
    <property type="entry name" value="MUT7-C DOMAIN-CONTAINING PROTEIN"/>
    <property type="match status" value="1"/>
</dbReference>
<comment type="caution">
    <text evidence="2">The sequence shown here is derived from an EMBL/GenBank/DDBJ whole genome shotgun (WGS) entry which is preliminary data.</text>
</comment>
<accession>A0A0F9SCR8</accession>
<evidence type="ECO:0000259" key="1">
    <source>
        <dbReference type="Pfam" id="PF01927"/>
    </source>
</evidence>
<reference evidence="2" key="1">
    <citation type="journal article" date="2015" name="Nature">
        <title>Complex archaea that bridge the gap between prokaryotes and eukaryotes.</title>
        <authorList>
            <person name="Spang A."/>
            <person name="Saw J.H."/>
            <person name="Jorgensen S.L."/>
            <person name="Zaremba-Niedzwiedzka K."/>
            <person name="Martijn J."/>
            <person name="Lind A.E."/>
            <person name="van Eijk R."/>
            <person name="Schleper C."/>
            <person name="Guy L."/>
            <person name="Ettema T.J."/>
        </authorList>
    </citation>
    <scope>NUCLEOTIDE SEQUENCE</scope>
</reference>
<gene>
    <name evidence="2" type="ORF">LCGC14_0487920</name>
</gene>
<organism evidence="2">
    <name type="scientific">marine sediment metagenome</name>
    <dbReference type="NCBI Taxonomy" id="412755"/>
    <lineage>
        <taxon>unclassified sequences</taxon>
        <taxon>metagenomes</taxon>
        <taxon>ecological metagenomes</taxon>
    </lineage>
</organism>
<dbReference type="PANTHER" id="PTHR39081:SF1">
    <property type="entry name" value="MUT7-C RNASE DOMAIN-CONTAINING PROTEIN"/>
    <property type="match status" value="1"/>
</dbReference>
<dbReference type="InterPro" id="IPR002782">
    <property type="entry name" value="Mut7-C_RNAse_dom"/>
</dbReference>
<feature type="domain" description="Mut7-C RNAse" evidence="1">
    <location>
        <begin position="1"/>
        <end position="155"/>
    </location>
</feature>
<evidence type="ECO:0000313" key="2">
    <source>
        <dbReference type="EMBL" id="KKN64804.1"/>
    </source>
</evidence>
<proteinExistence type="predicted"/>
<protein>
    <recommendedName>
        <fullName evidence="1">Mut7-C RNAse domain-containing protein</fullName>
    </recommendedName>
</protein>
<dbReference type="AlphaFoldDB" id="A0A0F9SCR8"/>
<sequence>MKFLVDSMLGKLARFLRIFGYDTVYANDLVSYFNLKPVPDDKLILYAKKNNRYIITKDELLYKYYIEKSIYLKGEGIYNYLNQLKKALKLNLEFKIAKARCSICNSRLKKIKNKSVIKEVALKESFNHYDEFFECVNLHCKKIYWEGSHIANIKNNIENDSSVF</sequence>
<name>A0A0F9SCR8_9ZZZZ</name>
<dbReference type="Pfam" id="PF01927">
    <property type="entry name" value="Mut7-C"/>
    <property type="match status" value="1"/>
</dbReference>